<feature type="transmembrane region" description="Helical" evidence="1">
    <location>
        <begin position="51"/>
        <end position="69"/>
    </location>
</feature>
<evidence type="ECO:0000313" key="2">
    <source>
        <dbReference type="EMBL" id="HIT50390.1"/>
    </source>
</evidence>
<keyword evidence="1" id="KW-1133">Transmembrane helix</keyword>
<dbReference type="AlphaFoldDB" id="A0A9D1KIJ4"/>
<sequence>MTLKTKLVTATPWIALIVYLILGFCWGLWHPGWVVFFAIPVVPILLGKKRSLIYTVLCIVAFLVMGFGWNLWHPGWIVFLTIPVFSIFFKDKED</sequence>
<reference evidence="2" key="1">
    <citation type="submission" date="2020-10" db="EMBL/GenBank/DDBJ databases">
        <authorList>
            <person name="Gilroy R."/>
        </authorList>
    </citation>
    <scope>NUCLEOTIDE SEQUENCE</scope>
    <source>
        <strain evidence="2">ChiW17-6978</strain>
    </source>
</reference>
<evidence type="ECO:0000256" key="1">
    <source>
        <dbReference type="SAM" id="Phobius"/>
    </source>
</evidence>
<accession>A0A9D1KIJ4</accession>
<feature type="transmembrane region" description="Helical" evidence="1">
    <location>
        <begin position="75"/>
        <end position="91"/>
    </location>
</feature>
<dbReference type="Proteomes" id="UP000886758">
    <property type="component" value="Unassembled WGS sequence"/>
</dbReference>
<protein>
    <submittedName>
        <fullName evidence="2">Uncharacterized protein</fullName>
    </submittedName>
</protein>
<keyword evidence="1" id="KW-0812">Transmembrane</keyword>
<reference evidence="2" key="2">
    <citation type="journal article" date="2021" name="PeerJ">
        <title>Extensive microbial diversity within the chicken gut microbiome revealed by metagenomics and culture.</title>
        <authorList>
            <person name="Gilroy R."/>
            <person name="Ravi A."/>
            <person name="Getino M."/>
            <person name="Pursley I."/>
            <person name="Horton D.L."/>
            <person name="Alikhan N.F."/>
            <person name="Baker D."/>
            <person name="Gharbi K."/>
            <person name="Hall N."/>
            <person name="Watson M."/>
            <person name="Adriaenssens E.M."/>
            <person name="Foster-Nyarko E."/>
            <person name="Jarju S."/>
            <person name="Secka A."/>
            <person name="Antonio M."/>
            <person name="Oren A."/>
            <person name="Chaudhuri R.R."/>
            <person name="La Ragione R."/>
            <person name="Hildebrand F."/>
            <person name="Pallen M.J."/>
        </authorList>
    </citation>
    <scope>NUCLEOTIDE SEQUENCE</scope>
    <source>
        <strain evidence="2">ChiW17-6978</strain>
    </source>
</reference>
<proteinExistence type="predicted"/>
<feature type="transmembrane region" description="Helical" evidence="1">
    <location>
        <begin position="12"/>
        <end position="39"/>
    </location>
</feature>
<keyword evidence="1" id="KW-0472">Membrane</keyword>
<comment type="caution">
    <text evidence="2">The sequence shown here is derived from an EMBL/GenBank/DDBJ whole genome shotgun (WGS) entry which is preliminary data.</text>
</comment>
<gene>
    <name evidence="2" type="ORF">IAD46_05125</name>
</gene>
<evidence type="ECO:0000313" key="3">
    <source>
        <dbReference type="Proteomes" id="UP000886758"/>
    </source>
</evidence>
<dbReference type="EMBL" id="DVLF01000161">
    <property type="protein sequence ID" value="HIT50390.1"/>
    <property type="molecule type" value="Genomic_DNA"/>
</dbReference>
<name>A0A9D1KIJ4_9MOLU</name>
<organism evidence="2 3">
    <name type="scientific">Candidatus Pelethenecus faecipullorum</name>
    <dbReference type="NCBI Taxonomy" id="2840900"/>
    <lineage>
        <taxon>Bacteria</taxon>
        <taxon>Bacillati</taxon>
        <taxon>Mycoplasmatota</taxon>
        <taxon>Mollicutes</taxon>
        <taxon>Candidatus Pelethenecus</taxon>
    </lineage>
</organism>